<keyword evidence="1" id="KW-0472">Membrane</keyword>
<dbReference type="AlphaFoldDB" id="A0A4R9GEI6"/>
<protein>
    <submittedName>
        <fullName evidence="2">AtpZ/AtpI family protein</fullName>
    </submittedName>
</protein>
<keyword evidence="3" id="KW-1185">Reference proteome</keyword>
<dbReference type="OrthoDB" id="332314at2"/>
<evidence type="ECO:0000313" key="2">
    <source>
        <dbReference type="EMBL" id="TGK10324.1"/>
    </source>
</evidence>
<organism evidence="2 3">
    <name type="scientific">Leptospira fletcheri</name>
    <dbReference type="NCBI Taxonomy" id="2484981"/>
    <lineage>
        <taxon>Bacteria</taxon>
        <taxon>Pseudomonadati</taxon>
        <taxon>Spirochaetota</taxon>
        <taxon>Spirochaetia</taxon>
        <taxon>Leptospirales</taxon>
        <taxon>Leptospiraceae</taxon>
        <taxon>Leptospira</taxon>
    </lineage>
</organism>
<dbReference type="InterPro" id="IPR032820">
    <property type="entry name" value="ATPase_put"/>
</dbReference>
<gene>
    <name evidence="2" type="ORF">EHO60_10195</name>
</gene>
<dbReference type="Pfam" id="PF09527">
    <property type="entry name" value="ATPase_gene1"/>
    <property type="match status" value="1"/>
</dbReference>
<accession>A0A4R9GEI6</accession>
<evidence type="ECO:0000313" key="3">
    <source>
        <dbReference type="Proteomes" id="UP000298458"/>
    </source>
</evidence>
<evidence type="ECO:0000256" key="1">
    <source>
        <dbReference type="SAM" id="Phobius"/>
    </source>
</evidence>
<keyword evidence="1" id="KW-0812">Transmembrane</keyword>
<dbReference type="EMBL" id="RQET01000007">
    <property type="protein sequence ID" value="TGK10324.1"/>
    <property type="molecule type" value="Genomic_DNA"/>
</dbReference>
<proteinExistence type="predicted"/>
<feature type="transmembrane region" description="Helical" evidence="1">
    <location>
        <begin position="44"/>
        <end position="66"/>
    </location>
</feature>
<name>A0A4R9GEI6_9LEPT</name>
<sequence length="76" mass="8323">MQGSEPKKPKEASPWELAGLGMEFCFIIVGSVFIGNYLDSKFGISPLGILGGSAIGFTYGIYYILYRVSKHEKGEK</sequence>
<comment type="caution">
    <text evidence="2">The sequence shown here is derived from an EMBL/GenBank/DDBJ whole genome shotgun (WGS) entry which is preliminary data.</text>
</comment>
<reference evidence="2" key="1">
    <citation type="journal article" date="2019" name="PLoS Negl. Trop. Dis.">
        <title>Revisiting the worldwide diversity of Leptospira species in the environment.</title>
        <authorList>
            <person name="Vincent A.T."/>
            <person name="Schiettekatte O."/>
            <person name="Bourhy P."/>
            <person name="Veyrier F.J."/>
            <person name="Picardeau M."/>
        </authorList>
    </citation>
    <scope>NUCLEOTIDE SEQUENCE [LARGE SCALE GENOMIC DNA]</scope>
    <source>
        <strain evidence="2">SSW15</strain>
    </source>
</reference>
<dbReference type="Proteomes" id="UP000298458">
    <property type="component" value="Unassembled WGS sequence"/>
</dbReference>
<keyword evidence="1" id="KW-1133">Transmembrane helix</keyword>
<feature type="transmembrane region" description="Helical" evidence="1">
    <location>
        <begin position="20"/>
        <end position="38"/>
    </location>
</feature>